<dbReference type="Proteomes" id="UP000184280">
    <property type="component" value="Unassembled WGS sequence"/>
</dbReference>
<sequence length="45" mass="5485">MIFPILIFTERTVFAHNLAVFAHNSLMYIKRNAFYCKKYIIFIVW</sequence>
<evidence type="ECO:0000313" key="1">
    <source>
        <dbReference type="EMBL" id="SHN03926.1"/>
    </source>
</evidence>
<protein>
    <submittedName>
        <fullName evidence="1">Uncharacterized protein</fullName>
    </submittedName>
</protein>
<accession>A0A1M7NJA3</accession>
<dbReference type="AlphaFoldDB" id="A0A1M7NJA3"/>
<dbReference type="EMBL" id="FRCJ01000010">
    <property type="protein sequence ID" value="SHN03926.1"/>
    <property type="molecule type" value="Genomic_DNA"/>
</dbReference>
<gene>
    <name evidence="1" type="ORF">SAMN04488494_0071</name>
</gene>
<organism evidence="1 2">
    <name type="scientific">Xylanibacter ruminicola</name>
    <name type="common">Prevotella ruminicola</name>
    <dbReference type="NCBI Taxonomy" id="839"/>
    <lineage>
        <taxon>Bacteria</taxon>
        <taxon>Pseudomonadati</taxon>
        <taxon>Bacteroidota</taxon>
        <taxon>Bacteroidia</taxon>
        <taxon>Bacteroidales</taxon>
        <taxon>Prevotellaceae</taxon>
        <taxon>Xylanibacter</taxon>
    </lineage>
</organism>
<proteinExistence type="predicted"/>
<evidence type="ECO:0000313" key="2">
    <source>
        <dbReference type="Proteomes" id="UP000184280"/>
    </source>
</evidence>
<name>A0A1M7NJA3_XYLRU</name>
<reference evidence="1 2" key="1">
    <citation type="submission" date="2016-11" db="EMBL/GenBank/DDBJ databases">
        <authorList>
            <person name="Jaros S."/>
            <person name="Januszkiewicz K."/>
            <person name="Wedrychowicz H."/>
        </authorList>
    </citation>
    <scope>NUCLEOTIDE SEQUENCE [LARGE SCALE GENOMIC DNA]</scope>
    <source>
        <strain evidence="1 2">BPI-34</strain>
    </source>
</reference>